<dbReference type="GO" id="GO:0008879">
    <property type="term" value="F:glucose-1-phosphate thymidylyltransferase activity"/>
    <property type="evidence" value="ECO:0007669"/>
    <property type="project" value="UniProtKB-EC"/>
</dbReference>
<comment type="similarity">
    <text evidence="2">Belongs to the glucose-1-phosphate thymidylyltransferase family.</text>
</comment>
<dbReference type="GO" id="GO:0046872">
    <property type="term" value="F:metal ion binding"/>
    <property type="evidence" value="ECO:0007669"/>
    <property type="project" value="UniProtKB-KW"/>
</dbReference>
<dbReference type="Gene3D" id="3.90.550.10">
    <property type="entry name" value="Spore Coat Polysaccharide Biosynthesis Protein SpsA, Chain A"/>
    <property type="match status" value="1"/>
</dbReference>
<dbReference type="PANTHER" id="PTHR43532">
    <property type="entry name" value="GLUCOSE-1-PHOSPHATE THYMIDYLYLTRANSFERASE"/>
    <property type="match status" value="1"/>
</dbReference>
<keyword evidence="6" id="KW-0479">Metal-binding</keyword>
<dbReference type="CDD" id="cd04181">
    <property type="entry name" value="NTP_transferase"/>
    <property type="match status" value="1"/>
</dbReference>
<feature type="compositionally biased region" description="Basic and acidic residues" evidence="9">
    <location>
        <begin position="258"/>
        <end position="272"/>
    </location>
</feature>
<evidence type="ECO:0000256" key="3">
    <source>
        <dbReference type="ARBA" id="ARBA00012461"/>
    </source>
</evidence>
<comment type="caution">
    <text evidence="11">The sequence shown here is derived from an EMBL/GenBank/DDBJ whole genome shotgun (WGS) entry which is preliminary data.</text>
</comment>
<dbReference type="EC" id="2.7.7.24" evidence="3"/>
<keyword evidence="7" id="KW-0460">Magnesium</keyword>
<name>A0A5C4L4E4_9HYPH</name>
<proteinExistence type="inferred from homology"/>
<feature type="region of interest" description="Disordered" evidence="9">
    <location>
        <begin position="244"/>
        <end position="272"/>
    </location>
</feature>
<evidence type="ECO:0000256" key="7">
    <source>
        <dbReference type="ARBA" id="ARBA00022842"/>
    </source>
</evidence>
<dbReference type="OrthoDB" id="527131at2"/>
<reference evidence="11 12" key="1">
    <citation type="submission" date="2019-06" db="EMBL/GenBank/DDBJ databases">
        <title>Genome of Methylobacterium sp. 17Sr1-39.</title>
        <authorList>
            <person name="Seo T."/>
        </authorList>
    </citation>
    <scope>NUCLEOTIDE SEQUENCE [LARGE SCALE GENOMIC DNA]</scope>
    <source>
        <strain evidence="11 12">17Sr1-39</strain>
    </source>
</reference>
<dbReference type="Pfam" id="PF00483">
    <property type="entry name" value="NTP_transferase"/>
    <property type="match status" value="1"/>
</dbReference>
<dbReference type="Proteomes" id="UP000305267">
    <property type="component" value="Unassembled WGS sequence"/>
</dbReference>
<comment type="cofactor">
    <cofactor evidence="1">
        <name>Mg(2+)</name>
        <dbReference type="ChEBI" id="CHEBI:18420"/>
    </cofactor>
</comment>
<feature type="domain" description="Nucleotidyl transferase" evidence="10">
    <location>
        <begin position="3"/>
        <end position="234"/>
    </location>
</feature>
<comment type="catalytic activity">
    <reaction evidence="8">
        <text>dTTP + alpha-D-glucose 1-phosphate + H(+) = dTDP-alpha-D-glucose + diphosphate</text>
        <dbReference type="Rhea" id="RHEA:15225"/>
        <dbReference type="ChEBI" id="CHEBI:15378"/>
        <dbReference type="ChEBI" id="CHEBI:33019"/>
        <dbReference type="ChEBI" id="CHEBI:37568"/>
        <dbReference type="ChEBI" id="CHEBI:57477"/>
        <dbReference type="ChEBI" id="CHEBI:58601"/>
        <dbReference type="EC" id="2.7.7.24"/>
    </reaction>
</comment>
<evidence type="ECO:0000256" key="2">
    <source>
        <dbReference type="ARBA" id="ARBA00010480"/>
    </source>
</evidence>
<dbReference type="InterPro" id="IPR005907">
    <property type="entry name" value="G1P_thy_trans_s"/>
</dbReference>
<keyword evidence="12" id="KW-1185">Reference proteome</keyword>
<evidence type="ECO:0000256" key="4">
    <source>
        <dbReference type="ARBA" id="ARBA00022679"/>
    </source>
</evidence>
<dbReference type="InterPro" id="IPR005835">
    <property type="entry name" value="NTP_transferase_dom"/>
</dbReference>
<evidence type="ECO:0000256" key="8">
    <source>
        <dbReference type="ARBA" id="ARBA00049336"/>
    </source>
</evidence>
<dbReference type="SUPFAM" id="SSF53448">
    <property type="entry name" value="Nucleotide-diphospho-sugar transferases"/>
    <property type="match status" value="1"/>
</dbReference>
<accession>A0A5C4L4E4</accession>
<sequence>MWGIVPAAGRGSRIQPLAFSKELLPVGSRLRDGVERPCAVSEYVVERMIRAGADKICFVIAPGKSDIVEYYGSGYGPAPIAYVVQPRPEGLCDALFRALPLIAPDEPVLVGLPDTVWFPDDGLARLPADGLSFLLFPVERPELFDAVVLDGDAVREIQVKQANPASSWVWGAFKLTGRILAELHALWRARHCRDEYIGTLVNAWLAAGGRAIGLRAGTAYVDTGTLHGYRAAMALLGAEDAGQDAGQASGRRLSLGHPKGDEAKGNEARPVP</sequence>
<dbReference type="AlphaFoldDB" id="A0A5C4L4E4"/>
<evidence type="ECO:0000256" key="6">
    <source>
        <dbReference type="ARBA" id="ARBA00022723"/>
    </source>
</evidence>
<evidence type="ECO:0000313" key="11">
    <source>
        <dbReference type="EMBL" id="TNC05060.1"/>
    </source>
</evidence>
<protein>
    <recommendedName>
        <fullName evidence="3">glucose-1-phosphate thymidylyltransferase</fullName>
        <ecNumber evidence="3">2.7.7.24</ecNumber>
    </recommendedName>
</protein>
<evidence type="ECO:0000259" key="10">
    <source>
        <dbReference type="Pfam" id="PF00483"/>
    </source>
</evidence>
<dbReference type="PANTHER" id="PTHR43532:SF1">
    <property type="entry name" value="GLUCOSE-1-PHOSPHATE THYMIDYLYLTRANSFERASE 1"/>
    <property type="match status" value="1"/>
</dbReference>
<evidence type="ECO:0000256" key="1">
    <source>
        <dbReference type="ARBA" id="ARBA00001946"/>
    </source>
</evidence>
<evidence type="ECO:0000313" key="12">
    <source>
        <dbReference type="Proteomes" id="UP000305267"/>
    </source>
</evidence>
<dbReference type="InterPro" id="IPR029044">
    <property type="entry name" value="Nucleotide-diphossugar_trans"/>
</dbReference>
<evidence type="ECO:0000256" key="5">
    <source>
        <dbReference type="ARBA" id="ARBA00022695"/>
    </source>
</evidence>
<organism evidence="11 12">
    <name type="scientific">Methylobacterium terricola</name>
    <dbReference type="NCBI Taxonomy" id="2583531"/>
    <lineage>
        <taxon>Bacteria</taxon>
        <taxon>Pseudomonadati</taxon>
        <taxon>Pseudomonadota</taxon>
        <taxon>Alphaproteobacteria</taxon>
        <taxon>Hyphomicrobiales</taxon>
        <taxon>Methylobacteriaceae</taxon>
        <taxon>Methylobacterium</taxon>
    </lineage>
</organism>
<gene>
    <name evidence="11" type="ORF">FF100_36190</name>
</gene>
<dbReference type="RefSeq" id="WP_139040841.1">
    <property type="nucleotide sequence ID" value="NZ_VDDA01000069.1"/>
</dbReference>
<dbReference type="EMBL" id="VDDA01000069">
    <property type="protein sequence ID" value="TNC05060.1"/>
    <property type="molecule type" value="Genomic_DNA"/>
</dbReference>
<keyword evidence="4 11" id="KW-0808">Transferase</keyword>
<evidence type="ECO:0000256" key="9">
    <source>
        <dbReference type="SAM" id="MobiDB-lite"/>
    </source>
</evidence>
<keyword evidence="5" id="KW-0548">Nucleotidyltransferase</keyword>